<name>A0A397JHV5_9GLOM</name>
<accession>A0A397JHV5</accession>
<sequence length="111" mass="12873">MATKGLTVATEEQFYVPETLLKKRKDQEKIAAEKCKAAERAETYVKKYRATESQELRLRRQAKASGNFYVPSKPNLHLLFESKVSTKFYQNHAKSFSFCVLSKPIMMYLLD</sequence>
<organism evidence="2 3">
    <name type="scientific">Diversispora epigaea</name>
    <dbReference type="NCBI Taxonomy" id="1348612"/>
    <lineage>
        <taxon>Eukaryota</taxon>
        <taxon>Fungi</taxon>
        <taxon>Fungi incertae sedis</taxon>
        <taxon>Mucoromycota</taxon>
        <taxon>Glomeromycotina</taxon>
        <taxon>Glomeromycetes</taxon>
        <taxon>Diversisporales</taxon>
        <taxon>Diversisporaceae</taxon>
        <taxon>Diversispora</taxon>
    </lineage>
</organism>
<proteinExistence type="predicted"/>
<feature type="domain" description="Large ribosomal subunit protein uL30 N-terminal eukaryotes" evidence="1">
    <location>
        <begin position="38"/>
        <end position="71"/>
    </location>
</feature>
<dbReference type="AlphaFoldDB" id="A0A397JHV5"/>
<dbReference type="EMBL" id="PQFF01000075">
    <property type="protein sequence ID" value="RHZ84533.1"/>
    <property type="molecule type" value="Genomic_DNA"/>
</dbReference>
<dbReference type="Pfam" id="PF08079">
    <property type="entry name" value="Ribosomal_L30_N"/>
    <property type="match status" value="1"/>
</dbReference>
<comment type="caution">
    <text evidence="2">The sequence shown here is derived from an EMBL/GenBank/DDBJ whole genome shotgun (WGS) entry which is preliminary data.</text>
</comment>
<dbReference type="OrthoDB" id="28644at2759"/>
<dbReference type="InterPro" id="IPR012988">
    <property type="entry name" value="Ribosomal_uL30_N_euk"/>
</dbReference>
<keyword evidence="3" id="KW-1185">Reference proteome</keyword>
<evidence type="ECO:0000313" key="2">
    <source>
        <dbReference type="EMBL" id="RHZ84533.1"/>
    </source>
</evidence>
<evidence type="ECO:0000313" key="3">
    <source>
        <dbReference type="Proteomes" id="UP000266861"/>
    </source>
</evidence>
<dbReference type="STRING" id="1348612.A0A397JHV5"/>
<protein>
    <recommendedName>
        <fullName evidence="1">Large ribosomal subunit protein uL30 N-terminal eukaryotes domain-containing protein</fullName>
    </recommendedName>
</protein>
<dbReference type="Proteomes" id="UP000266861">
    <property type="component" value="Unassembled WGS sequence"/>
</dbReference>
<evidence type="ECO:0000259" key="1">
    <source>
        <dbReference type="Pfam" id="PF08079"/>
    </source>
</evidence>
<reference evidence="2 3" key="1">
    <citation type="submission" date="2018-08" db="EMBL/GenBank/DDBJ databases">
        <title>Genome and evolution of the arbuscular mycorrhizal fungus Diversispora epigaea (formerly Glomus versiforme) and its bacterial endosymbionts.</title>
        <authorList>
            <person name="Sun X."/>
            <person name="Fei Z."/>
            <person name="Harrison M."/>
        </authorList>
    </citation>
    <scope>NUCLEOTIDE SEQUENCE [LARGE SCALE GENOMIC DNA]</scope>
    <source>
        <strain evidence="2 3">IT104</strain>
    </source>
</reference>
<gene>
    <name evidence="2" type="ORF">Glove_79g91</name>
</gene>